<keyword evidence="11" id="KW-0378">Hydrolase</keyword>
<evidence type="ECO:0000256" key="7">
    <source>
        <dbReference type="ARBA" id="ARBA00022722"/>
    </source>
</evidence>
<evidence type="ECO:0000256" key="19">
    <source>
        <dbReference type="ARBA" id="ARBA00023268"/>
    </source>
</evidence>
<dbReference type="InterPro" id="IPR041679">
    <property type="entry name" value="DNA2/NAM7-like_C"/>
</dbReference>
<dbReference type="PANTHER" id="PTHR43788">
    <property type="entry name" value="DNA2/NAM7 HELICASE FAMILY MEMBER"/>
    <property type="match status" value="1"/>
</dbReference>
<keyword evidence="10" id="KW-0227">DNA damage</keyword>
<dbReference type="CDD" id="cd18808">
    <property type="entry name" value="SF1_C_Upf1"/>
    <property type="match status" value="1"/>
</dbReference>
<name>A0ABR4MJA0_9PEZI</name>
<dbReference type="GeneID" id="98118501"/>
<feature type="compositionally biased region" description="Polar residues" evidence="21">
    <location>
        <begin position="63"/>
        <end position="76"/>
    </location>
</feature>
<keyword evidence="15" id="KW-0411">Iron-sulfur</keyword>
<evidence type="ECO:0000256" key="10">
    <source>
        <dbReference type="ARBA" id="ARBA00022763"/>
    </source>
</evidence>
<dbReference type="Pfam" id="PF13087">
    <property type="entry name" value="AAA_12"/>
    <property type="match status" value="1"/>
</dbReference>
<evidence type="ECO:0000256" key="17">
    <source>
        <dbReference type="ARBA" id="ARBA00023204"/>
    </source>
</evidence>
<dbReference type="Gene3D" id="3.40.50.300">
    <property type="entry name" value="P-loop containing nucleotide triphosphate hydrolases"/>
    <property type="match status" value="2"/>
</dbReference>
<dbReference type="InterPro" id="IPR011604">
    <property type="entry name" value="PDDEXK-like_dom_sf"/>
</dbReference>
<accession>A0ABR4MJA0</accession>
<evidence type="ECO:0000256" key="8">
    <source>
        <dbReference type="ARBA" id="ARBA00022723"/>
    </source>
</evidence>
<dbReference type="CDD" id="cd18041">
    <property type="entry name" value="DEXXQc_DNA2"/>
    <property type="match status" value="1"/>
</dbReference>
<evidence type="ECO:0000259" key="23">
    <source>
        <dbReference type="Pfam" id="PF13086"/>
    </source>
</evidence>
<dbReference type="CDD" id="cd22318">
    <property type="entry name" value="DNA2_N-like"/>
    <property type="match status" value="1"/>
</dbReference>
<evidence type="ECO:0000256" key="11">
    <source>
        <dbReference type="ARBA" id="ARBA00022801"/>
    </source>
</evidence>
<dbReference type="SUPFAM" id="SSF52540">
    <property type="entry name" value="P-loop containing nucleoside triphosphate hydrolases"/>
    <property type="match status" value="1"/>
</dbReference>
<dbReference type="EC" id="3.6.4.12" evidence="4"/>
<keyword evidence="16" id="KW-0238">DNA-binding</keyword>
<dbReference type="Proteomes" id="UP001610728">
    <property type="component" value="Unassembled WGS sequence"/>
</dbReference>
<proteinExistence type="inferred from homology"/>
<feature type="region of interest" description="Disordered" evidence="21">
    <location>
        <begin position="1"/>
        <end position="182"/>
    </location>
</feature>
<evidence type="ECO:0000313" key="25">
    <source>
        <dbReference type="EMBL" id="KAL2888388.1"/>
    </source>
</evidence>
<evidence type="ECO:0000256" key="2">
    <source>
        <dbReference type="ARBA" id="ARBA00004123"/>
    </source>
</evidence>
<feature type="domain" description="DNA2/NAM7 helicase helicase" evidence="23">
    <location>
        <begin position="1235"/>
        <end position="1303"/>
    </location>
</feature>
<keyword evidence="7" id="KW-0540">Nuclease</keyword>
<dbReference type="InterPro" id="IPR026851">
    <property type="entry name" value="Dna2/JHS1_DEXXQ-box"/>
</dbReference>
<evidence type="ECO:0000256" key="20">
    <source>
        <dbReference type="ARBA" id="ARBA00047995"/>
    </source>
</evidence>
<evidence type="ECO:0000256" key="15">
    <source>
        <dbReference type="ARBA" id="ARBA00023014"/>
    </source>
</evidence>
<evidence type="ECO:0000256" key="21">
    <source>
        <dbReference type="SAM" id="MobiDB-lite"/>
    </source>
</evidence>
<comment type="similarity">
    <text evidence="3">Belongs to the DNA2/NAM7 helicase family.</text>
</comment>
<comment type="subcellular location">
    <subcellularLocation>
        <location evidence="2">Nucleus</location>
    </subcellularLocation>
</comment>
<feature type="region of interest" description="Disordered" evidence="21">
    <location>
        <begin position="412"/>
        <end position="448"/>
    </location>
</feature>
<evidence type="ECO:0000256" key="5">
    <source>
        <dbReference type="ARBA" id="ARBA00022485"/>
    </source>
</evidence>
<organism evidence="25 26">
    <name type="scientific">Ceratocystis lukuohia</name>
    <dbReference type="NCBI Taxonomy" id="2019550"/>
    <lineage>
        <taxon>Eukaryota</taxon>
        <taxon>Fungi</taxon>
        <taxon>Dikarya</taxon>
        <taxon>Ascomycota</taxon>
        <taxon>Pezizomycotina</taxon>
        <taxon>Sordariomycetes</taxon>
        <taxon>Hypocreomycetidae</taxon>
        <taxon>Microascales</taxon>
        <taxon>Ceratocystidaceae</taxon>
        <taxon>Ceratocystis</taxon>
    </lineage>
</organism>
<feature type="compositionally biased region" description="Acidic residues" evidence="21">
    <location>
        <begin position="438"/>
        <end position="448"/>
    </location>
</feature>
<dbReference type="PANTHER" id="PTHR43788:SF8">
    <property type="entry name" value="DNA-BINDING PROTEIN SMUBP-2"/>
    <property type="match status" value="1"/>
</dbReference>
<feature type="region of interest" description="Disordered" evidence="21">
    <location>
        <begin position="465"/>
        <end position="488"/>
    </location>
</feature>
<feature type="compositionally biased region" description="Polar residues" evidence="21">
    <location>
        <begin position="22"/>
        <end position="43"/>
    </location>
</feature>
<comment type="caution">
    <text evidence="25">The sequence shown here is derived from an EMBL/GenBank/DDBJ whole genome shotgun (WGS) entry which is preliminary data.</text>
</comment>
<keyword evidence="9" id="KW-0547">Nucleotide-binding</keyword>
<comment type="cofactor">
    <cofactor evidence="1">
        <name>[4Fe-4S] cluster</name>
        <dbReference type="ChEBI" id="CHEBI:49883"/>
    </cofactor>
</comment>
<keyword evidence="26" id="KW-1185">Reference proteome</keyword>
<keyword evidence="18" id="KW-0539">Nucleus</keyword>
<evidence type="ECO:0000256" key="3">
    <source>
        <dbReference type="ARBA" id="ARBA00007913"/>
    </source>
</evidence>
<keyword evidence="17" id="KW-0234">DNA repair</keyword>
<evidence type="ECO:0000256" key="14">
    <source>
        <dbReference type="ARBA" id="ARBA00023004"/>
    </source>
</evidence>
<gene>
    <name evidence="25" type="ORF">HOO65_040725</name>
</gene>
<reference evidence="25 26" key="1">
    <citation type="submission" date="2020-05" db="EMBL/GenBank/DDBJ databases">
        <title>Ceratocystis lukuohia genome.</title>
        <authorList>
            <person name="Harrington T.C."/>
            <person name="Kim K."/>
            <person name="Mayers C.G."/>
        </authorList>
    </citation>
    <scope>NUCLEOTIDE SEQUENCE [LARGE SCALE GENOMIC DNA]</scope>
    <source>
        <strain evidence="25 26">C4212</strain>
    </source>
</reference>
<sequence length="1698" mass="187929">MPSHMRRSASDGVHLRGRPWQRSRSTPIPQHGASASSVTISDVTRSKLEQLSYAPQKGDSSTRDLVNVSTPPSKNCQAGADPDADSNSGSQEPTLPENHSHETPAKWNNQRRHLIDIEEEPSPNDRLSWNTDLAFIERSVTKDTPMRNRKRAASSSPTQSPYINKRDGESSTFRRLAAASKTRADPTLELWDSYALHTEEETIGGCTISEPMAQLLASSSPQPNRGIASLTRSRGSSASPGPNLGVVGSRLTPGEHSLRRSVAMATGSKRRRVAEKNARASLLKKDDSRDDTDCDSLVDVFLSNACNPAMLKGPTEVAVSIAPVNPLLKQSRDVLSRSMSESAATSLLKTATAATEPALELRAAKPPRLLATVSMPAVPLPVEFDDLEADMFDDDLDDETLLSLTEDTGTVVGVSVSDPTPQPQPVQKQTPQTAASEQPEDLSDEYGADDFDDAELNMLYESTQAPAPEPAPALNGQPQADTLVKKNDDYDDDDNDFDGLDDLSGIDLDAEFATASQAAPSYQSTFTPSKVKTKPRVVRRMKIVGVEEGEHEMQMQKIVTLQPENSNPTVTVFLRDLWAEPDLEPGPWAYVTGPFSADGVCIVDMDQNYFILEPDHLVSITTLADAFNCVRKAVLQDRVRATGAPSKPLVYGTILHEIFQAALFKMDFSPAFLGKVIAETLEEHMEDLFSIKLDPRAACEEIQGKMAAMRAWAERFISPVPKASAKVPGMHGQNPATMCISKLLDVEEHVWSPMYGLKGNIDATVQVTIDDKNGTRTLTVPFEVKTGKNESISHRAQTTMYTMLLSDRYDIEILTGILYYTETGNTKIIPAIRNELVHMIMKRNELSESLRRRTLPPMATSKNTCRGCFAKTECSIFHRLSEGGTAETSNFPDEFNKIAGKLTATHQEFFRKWDELLTYEEKHGEHAKREIWAMTSIERQAVNRGVSDCVIEDMHESSERSFAKFSYTFVRHNPRSGPAFTESAFNIYDPVVISDEEGHFALAIGFVEDIRKDAIRLKVDRRLHNQRIRQAGFDAVNNQVFAGINEVIPEGVRMHDLRQDREHIQSQSQRHHPVRYRLDKDEFGNGMARVRHNLVAIMDDLLYGSIKIRELIVDLKPPTFRAEPTQYHVANMDTLNIDQRAAIEKVMSAQDYALVLGMPGTGKTTTIAHIIRALVAQKKTVLLTSYTHSAVDNILMKLKDDNIPVFRIGSKSKVHSRVAEFANLDCDKQSDFAAIERVWLHSPIVATTCLGIGHAVFAERIFDYCIVDEASQITLPVCLGPIRMARVFVLVGDHYQLPPVVQNEQARAGGLDVSLFKLLSDNHPASVVNLEHQYRMCEDIMTLSNELIYKGRLKCGTEALKTLKLQIDGMEALEEHHYNHSSPTTASDTTSAHLTACPGLSDPTCWLRHVVDPENRAIFLNTDALGPDSCESRSGNRIINEGEVRIVVQIVEALLSVGVREDDIGVMTHYRSQLSLLGKGLGHRTGIEMYTADRFQGRDKEVVVLSLVRSNDQHNIGDLLRDWRRINVAITRSKTKLVVIGSKATIIGAGADEMVHQFVRLMDARGWTYDLPPAALTDHAFTAAATQFDASMFSPRRTSPSQRKTVLVCKQQKNQNLLKALQADRPSRDPRNHSVLEFFGKENSPVTNGNVSAQSTPVSGAEIGPKKIVGLNGKARMKSCPVTRDILNEFSNGAFSNL</sequence>
<dbReference type="InterPro" id="IPR014808">
    <property type="entry name" value="DNA_replication_fac_Dna2_N"/>
</dbReference>
<keyword evidence="8" id="KW-0479">Metal-binding</keyword>
<dbReference type="InterPro" id="IPR047187">
    <property type="entry name" value="SF1_C_Upf1"/>
</dbReference>
<evidence type="ECO:0000259" key="22">
    <source>
        <dbReference type="Pfam" id="PF08696"/>
    </source>
</evidence>
<dbReference type="GO" id="GO:0004386">
    <property type="term" value="F:helicase activity"/>
    <property type="evidence" value="ECO:0007669"/>
    <property type="project" value="UniProtKB-KW"/>
</dbReference>
<evidence type="ECO:0000256" key="12">
    <source>
        <dbReference type="ARBA" id="ARBA00022806"/>
    </source>
</evidence>
<keyword evidence="5" id="KW-0004">4Fe-4S</keyword>
<evidence type="ECO:0000256" key="18">
    <source>
        <dbReference type="ARBA" id="ARBA00023242"/>
    </source>
</evidence>
<evidence type="ECO:0000256" key="4">
    <source>
        <dbReference type="ARBA" id="ARBA00012551"/>
    </source>
</evidence>
<feature type="region of interest" description="Disordered" evidence="21">
    <location>
        <begin position="218"/>
        <end position="252"/>
    </location>
</feature>
<feature type="compositionally biased region" description="Polar residues" evidence="21">
    <location>
        <begin position="230"/>
        <end position="240"/>
    </location>
</feature>
<feature type="domain" description="DNA2/NAM7 helicase-like C-terminal" evidence="24">
    <location>
        <begin position="1311"/>
        <end position="1543"/>
    </location>
</feature>
<keyword evidence="6" id="KW-0235">DNA replication</keyword>
<keyword evidence="13" id="KW-0067">ATP-binding</keyword>
<feature type="domain" description="DNA replication factor Dna2 N-terminal" evidence="22">
    <location>
        <begin position="565"/>
        <end position="767"/>
    </location>
</feature>
<dbReference type="InterPro" id="IPR041677">
    <property type="entry name" value="DNA2/NAM7_AAA_11"/>
</dbReference>
<dbReference type="Pfam" id="PF13086">
    <property type="entry name" value="AAA_11"/>
    <property type="match status" value="2"/>
</dbReference>
<evidence type="ECO:0000256" key="13">
    <source>
        <dbReference type="ARBA" id="ARBA00022840"/>
    </source>
</evidence>
<comment type="catalytic activity">
    <reaction evidence="20">
        <text>ATP + H2O = ADP + phosphate + H(+)</text>
        <dbReference type="Rhea" id="RHEA:13065"/>
        <dbReference type="ChEBI" id="CHEBI:15377"/>
        <dbReference type="ChEBI" id="CHEBI:15378"/>
        <dbReference type="ChEBI" id="CHEBI:30616"/>
        <dbReference type="ChEBI" id="CHEBI:43474"/>
        <dbReference type="ChEBI" id="CHEBI:456216"/>
        <dbReference type="EC" id="3.6.4.12"/>
    </reaction>
</comment>
<evidence type="ECO:0000256" key="6">
    <source>
        <dbReference type="ARBA" id="ARBA00022705"/>
    </source>
</evidence>
<protein>
    <recommendedName>
        <fullName evidence="4">DNA helicase</fullName>
        <ecNumber evidence="4">3.6.4.12</ecNumber>
    </recommendedName>
</protein>
<evidence type="ECO:0000256" key="9">
    <source>
        <dbReference type="ARBA" id="ARBA00022741"/>
    </source>
</evidence>
<feature type="compositionally biased region" description="Polar residues" evidence="21">
    <location>
        <begin position="153"/>
        <end position="162"/>
    </location>
</feature>
<evidence type="ECO:0000256" key="1">
    <source>
        <dbReference type="ARBA" id="ARBA00001966"/>
    </source>
</evidence>
<keyword evidence="12 25" id="KW-0347">Helicase</keyword>
<dbReference type="InterPro" id="IPR027417">
    <property type="entry name" value="P-loop_NTPase"/>
</dbReference>
<evidence type="ECO:0000313" key="26">
    <source>
        <dbReference type="Proteomes" id="UP001610728"/>
    </source>
</evidence>
<evidence type="ECO:0000259" key="24">
    <source>
        <dbReference type="Pfam" id="PF13087"/>
    </source>
</evidence>
<keyword evidence="19" id="KW-0511">Multifunctional enzyme</keyword>
<dbReference type="RefSeq" id="XP_070859568.1">
    <property type="nucleotide sequence ID" value="XM_071002465.1"/>
</dbReference>
<feature type="domain" description="DNA2/NAM7 helicase helicase" evidence="23">
    <location>
        <begin position="1135"/>
        <end position="1222"/>
    </location>
</feature>
<dbReference type="Pfam" id="PF08696">
    <property type="entry name" value="Dna2"/>
    <property type="match status" value="1"/>
</dbReference>
<dbReference type="Gene3D" id="3.90.320.10">
    <property type="match status" value="1"/>
</dbReference>
<keyword evidence="14" id="KW-0408">Iron</keyword>
<dbReference type="InterPro" id="IPR050534">
    <property type="entry name" value="Coronavir_polyprotein_1ab"/>
</dbReference>
<dbReference type="EMBL" id="JABSNW010000004">
    <property type="protein sequence ID" value="KAL2888388.1"/>
    <property type="molecule type" value="Genomic_DNA"/>
</dbReference>
<evidence type="ECO:0000256" key="16">
    <source>
        <dbReference type="ARBA" id="ARBA00023125"/>
    </source>
</evidence>